<dbReference type="EMBL" id="CP088295">
    <property type="protein sequence ID" value="UUY03746.1"/>
    <property type="molecule type" value="Genomic_DNA"/>
</dbReference>
<proteinExistence type="predicted"/>
<sequence length="101" mass="11400">MLCAHTVRRLKPGTFDDFAEAFRPPGDEAPPAGWVRFDMLRDVRDENVVISFGFFDGTLEELEANQAGHGYAERRRAAEDAYVEEVVLNGVYEVVHERVTA</sequence>
<accession>A0ABY5PGK2</accession>
<dbReference type="Proteomes" id="UP001058860">
    <property type="component" value="Chromosome"/>
</dbReference>
<organism evidence="1 2">
    <name type="scientific">Svornostia abyssi</name>
    <dbReference type="NCBI Taxonomy" id="2898438"/>
    <lineage>
        <taxon>Bacteria</taxon>
        <taxon>Bacillati</taxon>
        <taxon>Actinomycetota</taxon>
        <taxon>Thermoleophilia</taxon>
        <taxon>Solirubrobacterales</taxon>
        <taxon>Baekduiaceae</taxon>
        <taxon>Svornostia</taxon>
    </lineage>
</organism>
<evidence type="ECO:0000313" key="2">
    <source>
        <dbReference type="Proteomes" id="UP001058860"/>
    </source>
</evidence>
<protein>
    <submittedName>
        <fullName evidence="1">Uncharacterized protein</fullName>
    </submittedName>
</protein>
<dbReference type="RefSeq" id="WP_353864251.1">
    <property type="nucleotide sequence ID" value="NZ_CP088295.1"/>
</dbReference>
<name>A0ABY5PGK2_9ACTN</name>
<gene>
    <name evidence="1" type="ORF">LRS13_24310</name>
</gene>
<keyword evidence="2" id="KW-1185">Reference proteome</keyword>
<reference evidence="2" key="1">
    <citation type="submission" date="2021-11" db="EMBL/GenBank/DDBJ databases">
        <title>Cultivation dependent microbiological survey of springs from the worlds oldest radium mine currently devoted to the extraction of radon-saturated water.</title>
        <authorList>
            <person name="Kapinusova G."/>
            <person name="Smrhova T."/>
            <person name="Strejcek M."/>
            <person name="Suman J."/>
            <person name="Jani K."/>
            <person name="Pajer P."/>
            <person name="Uhlik O."/>
        </authorList>
    </citation>
    <scope>NUCLEOTIDE SEQUENCE [LARGE SCALE GENOMIC DNA]</scope>
    <source>
        <strain evidence="2">J379</strain>
    </source>
</reference>
<evidence type="ECO:0000313" key="1">
    <source>
        <dbReference type="EMBL" id="UUY03746.1"/>
    </source>
</evidence>